<organism evidence="1 2">
    <name type="scientific">Obba rivulosa</name>
    <dbReference type="NCBI Taxonomy" id="1052685"/>
    <lineage>
        <taxon>Eukaryota</taxon>
        <taxon>Fungi</taxon>
        <taxon>Dikarya</taxon>
        <taxon>Basidiomycota</taxon>
        <taxon>Agaricomycotina</taxon>
        <taxon>Agaricomycetes</taxon>
        <taxon>Polyporales</taxon>
        <taxon>Gelatoporiaceae</taxon>
        <taxon>Obba</taxon>
    </lineage>
</organism>
<proteinExistence type="predicted"/>
<dbReference type="OrthoDB" id="2602444at2759"/>
<gene>
    <name evidence="1" type="ORF">OBBRIDRAFT_837324</name>
</gene>
<protein>
    <submittedName>
        <fullName evidence="1">Uncharacterized protein</fullName>
    </submittedName>
</protein>
<reference evidence="1 2" key="1">
    <citation type="submission" date="2016-07" db="EMBL/GenBank/DDBJ databases">
        <title>Draft genome of the white-rot fungus Obba rivulosa 3A-2.</title>
        <authorList>
            <consortium name="DOE Joint Genome Institute"/>
            <person name="Miettinen O."/>
            <person name="Riley R."/>
            <person name="Acob R."/>
            <person name="Barry K."/>
            <person name="Cullen D."/>
            <person name="De Vries R."/>
            <person name="Hainaut M."/>
            <person name="Hatakka A."/>
            <person name="Henrissat B."/>
            <person name="Hilden K."/>
            <person name="Kuo R."/>
            <person name="Labutti K."/>
            <person name="Lipzen A."/>
            <person name="Makela M.R."/>
            <person name="Sandor L."/>
            <person name="Spatafora J.W."/>
            <person name="Grigoriev I.V."/>
            <person name="Hibbett D.S."/>
        </authorList>
    </citation>
    <scope>NUCLEOTIDE SEQUENCE [LARGE SCALE GENOMIC DNA]</scope>
    <source>
        <strain evidence="1 2">3A-2</strain>
    </source>
</reference>
<name>A0A8E2DGU9_9APHY</name>
<evidence type="ECO:0000313" key="1">
    <source>
        <dbReference type="EMBL" id="OCH87490.1"/>
    </source>
</evidence>
<dbReference type="AlphaFoldDB" id="A0A8E2DGU9"/>
<evidence type="ECO:0000313" key="2">
    <source>
        <dbReference type="Proteomes" id="UP000250043"/>
    </source>
</evidence>
<dbReference type="Proteomes" id="UP000250043">
    <property type="component" value="Unassembled WGS sequence"/>
</dbReference>
<accession>A0A8E2DGU9</accession>
<sequence length="115" mass="13146">MTYWLGYLVSKEWLLQRGIAKRFGTDKTLTDRNYTISESARDLMKEAGVAPECSFTRVVALKSGNVHMCLALASTNPRETMYMRYNLPSAENLESLKRVLKKADHIEARKWKSAS</sequence>
<keyword evidence="2" id="KW-1185">Reference proteome</keyword>
<dbReference type="EMBL" id="KV722483">
    <property type="protein sequence ID" value="OCH87490.1"/>
    <property type="molecule type" value="Genomic_DNA"/>
</dbReference>